<dbReference type="GO" id="GO:0044550">
    <property type="term" value="P:secondary metabolite biosynthetic process"/>
    <property type="evidence" value="ECO:0007669"/>
    <property type="project" value="TreeGrafter"/>
</dbReference>
<keyword evidence="3" id="KW-0560">Oxidoreductase</keyword>
<keyword evidence="2" id="KW-0274">FAD</keyword>
<proteinExistence type="predicted"/>
<evidence type="ECO:0000256" key="3">
    <source>
        <dbReference type="ARBA" id="ARBA00023002"/>
    </source>
</evidence>
<dbReference type="PRINTS" id="PR00420">
    <property type="entry name" value="RNGMNOXGNASE"/>
</dbReference>
<dbReference type="InterPro" id="IPR036188">
    <property type="entry name" value="FAD/NAD-bd_sf"/>
</dbReference>
<gene>
    <name evidence="4" type="ORF">AS202_12490</name>
</gene>
<evidence type="ECO:0000256" key="2">
    <source>
        <dbReference type="ARBA" id="ARBA00022827"/>
    </source>
</evidence>
<organism evidence="4 5">
    <name type="scientific">Myroides odoratimimus</name>
    <dbReference type="NCBI Taxonomy" id="76832"/>
    <lineage>
        <taxon>Bacteria</taxon>
        <taxon>Pseudomonadati</taxon>
        <taxon>Bacteroidota</taxon>
        <taxon>Flavobacteriia</taxon>
        <taxon>Flavobacteriales</taxon>
        <taxon>Flavobacteriaceae</taxon>
        <taxon>Myroides</taxon>
    </lineage>
</organism>
<dbReference type="KEGG" id="mod:AS202_12490"/>
<protein>
    <submittedName>
        <fullName evidence="4">FAD-dependent oxidoreductase</fullName>
    </submittedName>
</protein>
<dbReference type="PANTHER" id="PTHR46720">
    <property type="entry name" value="HYDROXYLASE, PUTATIVE (AFU_ORTHOLOGUE AFUA_3G01460)-RELATED"/>
    <property type="match status" value="1"/>
</dbReference>
<dbReference type="Pfam" id="PF01494">
    <property type="entry name" value="FAD_binding_3"/>
    <property type="match status" value="1"/>
</dbReference>
<dbReference type="GO" id="GO:0071949">
    <property type="term" value="F:FAD binding"/>
    <property type="evidence" value="ECO:0007669"/>
    <property type="project" value="InterPro"/>
</dbReference>
<dbReference type="PANTHER" id="PTHR46720:SF3">
    <property type="entry name" value="FAD-BINDING DOMAIN-CONTAINING PROTEIN-RELATED"/>
    <property type="match status" value="1"/>
</dbReference>
<dbReference type="RefSeq" id="WP_006259242.1">
    <property type="nucleotide sequence ID" value="NZ_JACAGP010000014.1"/>
</dbReference>
<evidence type="ECO:0000313" key="5">
    <source>
        <dbReference type="Proteomes" id="UP000069030"/>
    </source>
</evidence>
<evidence type="ECO:0000313" key="4">
    <source>
        <dbReference type="EMBL" id="ALU26916.1"/>
    </source>
</evidence>
<accession>A0A0S7EKT1</accession>
<dbReference type="EMBL" id="CP013690">
    <property type="protein sequence ID" value="ALU26916.1"/>
    <property type="molecule type" value="Genomic_DNA"/>
</dbReference>
<dbReference type="Proteomes" id="UP000069030">
    <property type="component" value="Chromosome"/>
</dbReference>
<dbReference type="InterPro" id="IPR051104">
    <property type="entry name" value="FAD_monoxygenase"/>
</dbReference>
<reference evidence="4 5" key="1">
    <citation type="journal article" date="2016" name="J. Zhejiang Univ. Sci. B">
        <title>Antibiotic resistance mechanisms of Myroides sp.</title>
        <authorList>
            <person name="Hu S."/>
            <person name="Yuan S."/>
            <person name="Qu H."/>
            <person name="Jiang T."/>
            <person name="Zhou Y."/>
            <person name="Wang M."/>
            <person name="Ming D."/>
        </authorList>
    </citation>
    <scope>NUCLEOTIDE SEQUENCE [LARGE SCALE GENOMIC DNA]</scope>
    <source>
        <strain evidence="4 5">PR63039</strain>
    </source>
</reference>
<sequence>MEDMKVAIIGAGIAGLTMGIAFKKANIPFVIYESTEKIKPVGAGIAIANNAMQVYRHLGVSDQLTQRGTRISKVRLTDMNLNILTQSDLIAFEQKYQLVNIAIHRSDLHHVLLEEVGMEHIVLNKRLEDVSLDTEGLYTLCFTDGSTVTHEYVVGADGIRSQVRQKIFGDYPLRDAKQVCWRGVLDIDLSTDYDHIALEGWGRGERFGFVKLEGKQVYWYFLVNEDKYLKNQDLSVLIKDCSPLVKDMIMQTAEADIFLNKIYDLPLIQEWSKDKVCIIGDAAHATTPNLGQGACQAIEDVYIISKLLEKHSLVEAFHKFTSIRREKVSQIVRDSWRMGQVSQFSNPLITSVRNMAFRFAPSFLKDKQISMMFELQEV</sequence>
<keyword evidence="1" id="KW-0285">Flavoprotein</keyword>
<dbReference type="SUPFAM" id="SSF51905">
    <property type="entry name" value="FAD/NAD(P)-binding domain"/>
    <property type="match status" value="1"/>
</dbReference>
<dbReference type="InterPro" id="IPR002938">
    <property type="entry name" value="FAD-bd"/>
</dbReference>
<evidence type="ECO:0000256" key="1">
    <source>
        <dbReference type="ARBA" id="ARBA00022630"/>
    </source>
</evidence>
<dbReference type="AlphaFoldDB" id="A0A0S7EKT1"/>
<dbReference type="eggNOG" id="COG0654">
    <property type="taxonomic scope" value="Bacteria"/>
</dbReference>
<dbReference type="Gene3D" id="3.50.50.60">
    <property type="entry name" value="FAD/NAD(P)-binding domain"/>
    <property type="match status" value="1"/>
</dbReference>
<name>A0A0S7EKT1_9FLAO</name>